<sequence length="147" mass="14969">MVALAGAGVIGATMLFPRKANQRNDVQERRDKAQDARELGLGSAGVGGNRMTGGPSDSTTPSGPDKDPRYREVDTGGSKQHLPAGGVSTGRGGGGTTASASEKLGFTGSILGSAGKKTASRSDEVGYNDTRGISRMGPEVPSKKHPE</sequence>
<organism evidence="2 3">
    <name type="scientific">Trichoderma gamsii</name>
    <dbReference type="NCBI Taxonomy" id="398673"/>
    <lineage>
        <taxon>Eukaryota</taxon>
        <taxon>Fungi</taxon>
        <taxon>Dikarya</taxon>
        <taxon>Ascomycota</taxon>
        <taxon>Pezizomycotina</taxon>
        <taxon>Sordariomycetes</taxon>
        <taxon>Hypocreomycetidae</taxon>
        <taxon>Hypocreales</taxon>
        <taxon>Hypocreaceae</taxon>
        <taxon>Trichoderma</taxon>
    </lineage>
</organism>
<dbReference type="EMBL" id="MTYH01000127">
    <property type="protein sequence ID" value="PNP37836.1"/>
    <property type="molecule type" value="Genomic_DNA"/>
</dbReference>
<evidence type="ECO:0000313" key="2">
    <source>
        <dbReference type="EMBL" id="PNP37836.1"/>
    </source>
</evidence>
<feature type="compositionally biased region" description="Basic and acidic residues" evidence="1">
    <location>
        <begin position="25"/>
        <end position="38"/>
    </location>
</feature>
<evidence type="ECO:0000256" key="1">
    <source>
        <dbReference type="SAM" id="MobiDB-lite"/>
    </source>
</evidence>
<comment type="caution">
    <text evidence="2">The sequence shown here is derived from an EMBL/GenBank/DDBJ whole genome shotgun (WGS) entry which is preliminary data.</text>
</comment>
<feature type="region of interest" description="Disordered" evidence="1">
    <location>
        <begin position="12"/>
        <end position="147"/>
    </location>
</feature>
<dbReference type="AlphaFoldDB" id="A0A2K0SX25"/>
<proteinExistence type="predicted"/>
<feature type="compositionally biased region" description="Gly residues" evidence="1">
    <location>
        <begin position="42"/>
        <end position="51"/>
    </location>
</feature>
<feature type="compositionally biased region" description="Gly residues" evidence="1">
    <location>
        <begin position="87"/>
        <end position="96"/>
    </location>
</feature>
<evidence type="ECO:0000313" key="3">
    <source>
        <dbReference type="Proteomes" id="UP000236546"/>
    </source>
</evidence>
<gene>
    <name evidence="2" type="ORF">TGAMA5MH_10321</name>
</gene>
<feature type="compositionally biased region" description="Basic and acidic residues" evidence="1">
    <location>
        <begin position="64"/>
        <end position="74"/>
    </location>
</feature>
<reference evidence="2 3" key="1">
    <citation type="submission" date="2017-02" db="EMBL/GenBank/DDBJ databases">
        <title>Genomes of Trichoderma spp. with biocontrol activity.</title>
        <authorList>
            <person name="Gardiner D."/>
            <person name="Kazan K."/>
            <person name="Vos C."/>
            <person name="Harvey P."/>
        </authorList>
    </citation>
    <scope>NUCLEOTIDE SEQUENCE [LARGE SCALE GENOMIC DNA]</scope>
    <source>
        <strain evidence="2 3">A5MH</strain>
    </source>
</reference>
<name>A0A2K0SX25_9HYPO</name>
<dbReference type="Proteomes" id="UP000236546">
    <property type="component" value="Unassembled WGS sequence"/>
</dbReference>
<protein>
    <submittedName>
        <fullName evidence="2">Uncharacterized protein</fullName>
    </submittedName>
</protein>
<dbReference type="OrthoDB" id="4923568at2759"/>
<accession>A0A2K0SX25</accession>